<dbReference type="PANTHER" id="PTHR35333">
    <property type="entry name" value="BETA-LACTAMASE"/>
    <property type="match status" value="1"/>
</dbReference>
<dbReference type="AlphaFoldDB" id="A0A1I2ZK77"/>
<feature type="signal peptide" evidence="1">
    <location>
        <begin position="1"/>
        <end position="21"/>
    </location>
</feature>
<protein>
    <submittedName>
        <fullName evidence="3">Beta-lactamase class A</fullName>
    </submittedName>
</protein>
<dbReference type="InterPro" id="IPR045155">
    <property type="entry name" value="Beta-lactam_cat"/>
</dbReference>
<evidence type="ECO:0000313" key="3">
    <source>
        <dbReference type="EMBL" id="SFH38134.1"/>
    </source>
</evidence>
<proteinExistence type="predicted"/>
<dbReference type="InterPro" id="IPR000871">
    <property type="entry name" value="Beta-lactam_class-A"/>
</dbReference>
<keyword evidence="4" id="KW-1185">Reference proteome</keyword>
<dbReference type="OrthoDB" id="9775096at2"/>
<name>A0A1I2ZK77_9FIRM</name>
<dbReference type="GO" id="GO:0008800">
    <property type="term" value="F:beta-lactamase activity"/>
    <property type="evidence" value="ECO:0007669"/>
    <property type="project" value="InterPro"/>
</dbReference>
<dbReference type="Pfam" id="PF13354">
    <property type="entry name" value="Beta-lactamase2"/>
    <property type="match status" value="1"/>
</dbReference>
<dbReference type="GO" id="GO:0030655">
    <property type="term" value="P:beta-lactam antibiotic catabolic process"/>
    <property type="evidence" value="ECO:0007669"/>
    <property type="project" value="InterPro"/>
</dbReference>
<dbReference type="Gene3D" id="3.40.710.10">
    <property type="entry name" value="DD-peptidase/beta-lactamase superfamily"/>
    <property type="match status" value="1"/>
</dbReference>
<dbReference type="GO" id="GO:0046677">
    <property type="term" value="P:response to antibiotic"/>
    <property type="evidence" value="ECO:0007669"/>
    <property type="project" value="InterPro"/>
</dbReference>
<dbReference type="RefSeq" id="WP_092475924.1">
    <property type="nucleotide sequence ID" value="NZ_FOOX01000030.1"/>
</dbReference>
<feature type="chain" id="PRO_5039499440" evidence="1">
    <location>
        <begin position="22"/>
        <end position="287"/>
    </location>
</feature>
<dbReference type="Proteomes" id="UP000199337">
    <property type="component" value="Unassembled WGS sequence"/>
</dbReference>
<dbReference type="EMBL" id="FOOX01000030">
    <property type="protein sequence ID" value="SFH38134.1"/>
    <property type="molecule type" value="Genomic_DNA"/>
</dbReference>
<feature type="domain" description="Beta-lactamase class A catalytic" evidence="2">
    <location>
        <begin position="55"/>
        <end position="255"/>
    </location>
</feature>
<keyword evidence="1" id="KW-0732">Signal</keyword>
<dbReference type="PANTHER" id="PTHR35333:SF3">
    <property type="entry name" value="BETA-LACTAMASE-TYPE TRANSPEPTIDASE FOLD CONTAINING PROTEIN"/>
    <property type="match status" value="1"/>
</dbReference>
<evidence type="ECO:0000313" key="4">
    <source>
        <dbReference type="Proteomes" id="UP000199337"/>
    </source>
</evidence>
<gene>
    <name evidence="3" type="ORF">SAMN05660649_04984</name>
</gene>
<dbReference type="SUPFAM" id="SSF56601">
    <property type="entry name" value="beta-lactamase/transpeptidase-like"/>
    <property type="match status" value="1"/>
</dbReference>
<sequence length="287" mass="32090">MFKKTHLALLLLAAAVLLVLNLDKPAKKINQPKPNYVPLDQSVSEYLVAQEGTYGLYFIDLKSGEKFGYNQYTSFHAASTFKLPMNLYLYTQAEKEKINLAQKLTYQSRHAEGGTGILKNYPPGKSYTIKQLATYSIVNSDNIATNILLERLDRKKVKSYMRDLGGKVVEDDNNVTCPHDLALYMQKTIEFYRTGSPEAKMLTENLFAAEFKDRIPAAVPPGVKVANKIGNWPPTGTYNDVAYVEHPVRPYILAVTCSGTPGYGSAVPVIRQVSKMIYEYQATENSP</sequence>
<dbReference type="InterPro" id="IPR012338">
    <property type="entry name" value="Beta-lactam/transpept-like"/>
</dbReference>
<evidence type="ECO:0000256" key="1">
    <source>
        <dbReference type="SAM" id="SignalP"/>
    </source>
</evidence>
<reference evidence="4" key="1">
    <citation type="submission" date="2016-10" db="EMBL/GenBank/DDBJ databases">
        <authorList>
            <person name="Varghese N."/>
            <person name="Submissions S."/>
        </authorList>
    </citation>
    <scope>NUCLEOTIDE SEQUENCE [LARGE SCALE GENOMIC DNA]</scope>
    <source>
        <strain evidence="4">DSM 17038</strain>
    </source>
</reference>
<accession>A0A1I2ZK77</accession>
<organism evidence="3 4">
    <name type="scientific">Desulfotruncus arcticus DSM 17038</name>
    <dbReference type="NCBI Taxonomy" id="1121424"/>
    <lineage>
        <taxon>Bacteria</taxon>
        <taxon>Bacillati</taxon>
        <taxon>Bacillota</taxon>
        <taxon>Clostridia</taxon>
        <taxon>Eubacteriales</taxon>
        <taxon>Desulfallaceae</taxon>
        <taxon>Desulfotruncus</taxon>
    </lineage>
</organism>
<dbReference type="STRING" id="341036.SAMN05660649_04984"/>
<evidence type="ECO:0000259" key="2">
    <source>
        <dbReference type="Pfam" id="PF13354"/>
    </source>
</evidence>